<name>A0A8S5VEB8_9CAUD</name>
<dbReference type="EMBL" id="BK016250">
    <property type="protein sequence ID" value="DAG05114.1"/>
    <property type="molecule type" value="Genomic_DNA"/>
</dbReference>
<keyword evidence="1" id="KW-0812">Transmembrane</keyword>
<evidence type="ECO:0000313" key="2">
    <source>
        <dbReference type="EMBL" id="DAG05114.1"/>
    </source>
</evidence>
<reference evidence="2" key="1">
    <citation type="journal article" date="2021" name="Proc. Natl. Acad. Sci. U.S.A.">
        <title>A Catalog of Tens of Thousands of Viruses from Human Metagenomes Reveals Hidden Associations with Chronic Diseases.</title>
        <authorList>
            <person name="Tisza M.J."/>
            <person name="Buck C.B."/>
        </authorList>
    </citation>
    <scope>NUCLEOTIDE SEQUENCE</scope>
    <source>
        <strain evidence="2">CtE3x18</strain>
    </source>
</reference>
<feature type="transmembrane region" description="Helical" evidence="1">
    <location>
        <begin position="34"/>
        <end position="58"/>
    </location>
</feature>
<organism evidence="2">
    <name type="scientific">Myoviridae sp. ctE3x18</name>
    <dbReference type="NCBI Taxonomy" id="2825059"/>
    <lineage>
        <taxon>Viruses</taxon>
        <taxon>Duplodnaviria</taxon>
        <taxon>Heunggongvirae</taxon>
        <taxon>Uroviricota</taxon>
        <taxon>Caudoviricetes</taxon>
    </lineage>
</organism>
<proteinExistence type="predicted"/>
<accession>A0A8S5VEB8</accession>
<feature type="transmembrane region" description="Helical" evidence="1">
    <location>
        <begin position="7"/>
        <end position="28"/>
    </location>
</feature>
<sequence>MKKIISAIYVIGCLLCTVCTPLSAIFIICKLCAATSLSWIACCIPLLIALAVLPLLIITKAIINASEK</sequence>
<evidence type="ECO:0000256" key="1">
    <source>
        <dbReference type="SAM" id="Phobius"/>
    </source>
</evidence>
<protein>
    <submittedName>
        <fullName evidence="2">Uncharacterized protein</fullName>
    </submittedName>
</protein>
<keyword evidence="1" id="KW-1133">Transmembrane helix</keyword>
<keyword evidence="1" id="KW-0472">Membrane</keyword>